<dbReference type="SMART" id="SM00082">
    <property type="entry name" value="LRRCT"/>
    <property type="match status" value="1"/>
</dbReference>
<dbReference type="AlphaFoldDB" id="A0AAN9Y8B9"/>
<dbReference type="Pfam" id="PF07679">
    <property type="entry name" value="I-set"/>
    <property type="match status" value="1"/>
</dbReference>
<keyword evidence="9" id="KW-1133">Transmembrane helix</keyword>
<evidence type="ECO:0000313" key="12">
    <source>
        <dbReference type="Proteomes" id="UP001367676"/>
    </source>
</evidence>
<accession>A0AAN9Y8B9</accession>
<dbReference type="InterPro" id="IPR051963">
    <property type="entry name" value="Adhesion_GPCR_A"/>
</dbReference>
<dbReference type="SMART" id="SM00408">
    <property type="entry name" value="IGc2"/>
    <property type="match status" value="1"/>
</dbReference>
<feature type="domain" description="Ig-like" evidence="10">
    <location>
        <begin position="267"/>
        <end position="364"/>
    </location>
</feature>
<comment type="similarity">
    <text evidence="1">Belongs to the G-protein coupled receptor 2 family. Adhesion G-protein coupled receptor (ADGR) subfamily.</text>
</comment>
<evidence type="ECO:0000256" key="8">
    <source>
        <dbReference type="SAM" id="MobiDB-lite"/>
    </source>
</evidence>
<sequence length="686" mass="76360">MHKLSFIPKNIIVAISLATLIVNVIKTCPLVCTCKWKGNKRKVECVDKNLSSLLTNIGVETQILDYGKNSLHLLEAHLFEKANLTNLQKLYMAECHIGAVHATAFRGLTNLIELDMSNNELVEMPVFNDLPLLMKLTLATNPIRTLRTGAFQPLKYLSTLDLSNCQLETVETNAFDGLHKLEWLRMEGNRLKTLKSPHTLPAVSSGLSLQRNPWRCDCHLRNFQRWLTNASTASLSRLVAEPVCVEPAEYRGIEVGRLKIDDLACAPYVVPSSLFVEIDEGKNISFVCQVSAVPEAQITWYFEGNPVSSNSSLVYPFYKYYAEEATTEQVSELFVFDAKKENNGTYRCTAHNSAGTSTSNYTLNVIVVETEAPQTLTTSHLHVLFSSVSTLVVVVFVVLLVILCLIYINHKKRDKRRTKSKRTDSKSRADYEIVKQTSSSNNSTISPNHITATGTVGKPEANPDLIINTESNGVKEGVLEQQCERLLLLPGDIEQTYLTLAGNTLMNTAIYESNAALCGHDHYIPQHQHPETNHPVTLVPAQVIPPSERGSIIKLYLAPSTTTQKFRNLHMNPLDGYVEPVEQNCWTLKLAGDDECGGKMRHVLIDCYSSQPAVCSKSAPVSHTQEDDFTNLRHNLEGYPYPSKLRLKSLKTEQVNGEIISTPILSPPDPFKTGTEIPPIESTVNL</sequence>
<dbReference type="InterPro" id="IPR000483">
    <property type="entry name" value="Cys-rich_flank_reg_C"/>
</dbReference>
<keyword evidence="6" id="KW-0675">Receptor</keyword>
<comment type="caution">
    <text evidence="11">The sequence shown here is derived from an EMBL/GenBank/DDBJ whole genome shotgun (WGS) entry which is preliminary data.</text>
</comment>
<dbReference type="PROSITE" id="PS50835">
    <property type="entry name" value="IG_LIKE"/>
    <property type="match status" value="1"/>
</dbReference>
<dbReference type="FunFam" id="3.80.10.10:FF:000082">
    <property type="entry name" value="Leucine-rich repeat-containing 24"/>
    <property type="match status" value="1"/>
</dbReference>
<dbReference type="Proteomes" id="UP001367676">
    <property type="component" value="Unassembled WGS sequence"/>
</dbReference>
<proteinExistence type="inferred from homology"/>
<dbReference type="Gene3D" id="3.80.10.10">
    <property type="entry name" value="Ribonuclease Inhibitor"/>
    <property type="match status" value="2"/>
</dbReference>
<dbReference type="GO" id="GO:0005886">
    <property type="term" value="C:plasma membrane"/>
    <property type="evidence" value="ECO:0007669"/>
    <property type="project" value="TreeGrafter"/>
</dbReference>
<protein>
    <recommendedName>
        <fullName evidence="10">Ig-like domain-containing protein</fullName>
    </recommendedName>
</protein>
<dbReference type="InterPro" id="IPR036179">
    <property type="entry name" value="Ig-like_dom_sf"/>
</dbReference>
<organism evidence="11 12">
    <name type="scientific">Parthenolecanium corni</name>
    <dbReference type="NCBI Taxonomy" id="536013"/>
    <lineage>
        <taxon>Eukaryota</taxon>
        <taxon>Metazoa</taxon>
        <taxon>Ecdysozoa</taxon>
        <taxon>Arthropoda</taxon>
        <taxon>Hexapoda</taxon>
        <taxon>Insecta</taxon>
        <taxon>Pterygota</taxon>
        <taxon>Neoptera</taxon>
        <taxon>Paraneoptera</taxon>
        <taxon>Hemiptera</taxon>
        <taxon>Sternorrhyncha</taxon>
        <taxon>Coccoidea</taxon>
        <taxon>Coccidae</taxon>
        <taxon>Parthenolecanium</taxon>
    </lineage>
</organism>
<dbReference type="InterPro" id="IPR007110">
    <property type="entry name" value="Ig-like_dom"/>
</dbReference>
<feature type="transmembrane region" description="Helical" evidence="9">
    <location>
        <begin position="383"/>
        <end position="408"/>
    </location>
</feature>
<dbReference type="SUPFAM" id="SSF52058">
    <property type="entry name" value="L domain-like"/>
    <property type="match status" value="1"/>
</dbReference>
<feature type="compositionally biased region" description="Low complexity" evidence="8">
    <location>
        <begin position="437"/>
        <end position="451"/>
    </location>
</feature>
<evidence type="ECO:0000256" key="3">
    <source>
        <dbReference type="ARBA" id="ARBA00022729"/>
    </source>
</evidence>
<gene>
    <name evidence="11" type="ORF">V9T40_008943</name>
</gene>
<dbReference type="InterPro" id="IPR032675">
    <property type="entry name" value="LRR_dom_sf"/>
</dbReference>
<reference evidence="11 12" key="1">
    <citation type="submission" date="2024-03" db="EMBL/GenBank/DDBJ databases">
        <title>Adaptation during the transition from Ophiocordyceps entomopathogen to insect associate is accompanied by gene loss and intensified selection.</title>
        <authorList>
            <person name="Ward C.M."/>
            <person name="Onetto C.A."/>
            <person name="Borneman A.R."/>
        </authorList>
    </citation>
    <scope>NUCLEOTIDE SEQUENCE [LARGE SCALE GENOMIC DNA]</scope>
    <source>
        <strain evidence="11">AWRI1</strain>
        <tissue evidence="11">Single Adult Female</tissue>
    </source>
</reference>
<keyword evidence="12" id="KW-1185">Reference proteome</keyword>
<dbReference type="InterPro" id="IPR013783">
    <property type="entry name" value="Ig-like_fold"/>
</dbReference>
<evidence type="ECO:0000256" key="7">
    <source>
        <dbReference type="ARBA" id="ARBA00023180"/>
    </source>
</evidence>
<dbReference type="GO" id="GO:0007166">
    <property type="term" value="P:cell surface receptor signaling pathway"/>
    <property type="evidence" value="ECO:0007669"/>
    <property type="project" value="TreeGrafter"/>
</dbReference>
<dbReference type="InterPro" id="IPR003599">
    <property type="entry name" value="Ig_sub"/>
</dbReference>
<dbReference type="InterPro" id="IPR003591">
    <property type="entry name" value="Leu-rich_rpt_typical-subtyp"/>
</dbReference>
<evidence type="ECO:0000259" key="10">
    <source>
        <dbReference type="PROSITE" id="PS50835"/>
    </source>
</evidence>
<keyword evidence="3" id="KW-0732">Signal</keyword>
<name>A0AAN9Y8B9_9HEMI</name>
<evidence type="ECO:0000256" key="5">
    <source>
        <dbReference type="ARBA" id="ARBA00023157"/>
    </source>
</evidence>
<dbReference type="PROSITE" id="PS51450">
    <property type="entry name" value="LRR"/>
    <property type="match status" value="1"/>
</dbReference>
<dbReference type="InterPro" id="IPR001611">
    <property type="entry name" value="Leu-rich_rpt"/>
</dbReference>
<keyword evidence="5" id="KW-1015">Disulfide bond</keyword>
<dbReference type="InterPro" id="IPR003598">
    <property type="entry name" value="Ig_sub2"/>
</dbReference>
<feature type="region of interest" description="Disordered" evidence="8">
    <location>
        <begin position="436"/>
        <end position="457"/>
    </location>
</feature>
<dbReference type="SUPFAM" id="SSF48726">
    <property type="entry name" value="Immunoglobulin"/>
    <property type="match status" value="1"/>
</dbReference>
<feature type="region of interest" description="Disordered" evidence="8">
    <location>
        <begin position="661"/>
        <end position="686"/>
    </location>
</feature>
<dbReference type="SMART" id="SM00409">
    <property type="entry name" value="IG"/>
    <property type="match status" value="1"/>
</dbReference>
<keyword evidence="4" id="KW-0677">Repeat</keyword>
<evidence type="ECO:0000256" key="4">
    <source>
        <dbReference type="ARBA" id="ARBA00022737"/>
    </source>
</evidence>
<keyword evidence="2" id="KW-0433">Leucine-rich repeat</keyword>
<dbReference type="PANTHER" id="PTHR45930">
    <property type="entry name" value="G-PROTEIN COUPLED RECEPTOR 124-LIKE PROTEIN"/>
    <property type="match status" value="1"/>
</dbReference>
<dbReference type="InterPro" id="IPR013098">
    <property type="entry name" value="Ig_I-set"/>
</dbReference>
<evidence type="ECO:0000313" key="11">
    <source>
        <dbReference type="EMBL" id="KAK7601502.1"/>
    </source>
</evidence>
<evidence type="ECO:0000256" key="1">
    <source>
        <dbReference type="ARBA" id="ARBA00007343"/>
    </source>
</evidence>
<dbReference type="Pfam" id="PF13855">
    <property type="entry name" value="LRR_8"/>
    <property type="match status" value="1"/>
</dbReference>
<keyword evidence="9" id="KW-0472">Membrane</keyword>
<evidence type="ECO:0000256" key="2">
    <source>
        <dbReference type="ARBA" id="ARBA00022614"/>
    </source>
</evidence>
<dbReference type="SMART" id="SM00369">
    <property type="entry name" value="LRR_TYP"/>
    <property type="match status" value="5"/>
</dbReference>
<evidence type="ECO:0000256" key="9">
    <source>
        <dbReference type="SAM" id="Phobius"/>
    </source>
</evidence>
<evidence type="ECO:0000256" key="6">
    <source>
        <dbReference type="ARBA" id="ARBA00023170"/>
    </source>
</evidence>
<keyword evidence="7" id="KW-0325">Glycoprotein</keyword>
<dbReference type="PANTHER" id="PTHR45930:SF4">
    <property type="entry name" value="ADHESION G PROTEIN-COUPLED RECEPTOR A3"/>
    <property type="match status" value="1"/>
</dbReference>
<keyword evidence="9" id="KW-0812">Transmembrane</keyword>
<dbReference type="Gene3D" id="2.60.40.10">
    <property type="entry name" value="Immunoglobulins"/>
    <property type="match status" value="1"/>
</dbReference>
<dbReference type="EMBL" id="JBBCAQ010000010">
    <property type="protein sequence ID" value="KAK7601502.1"/>
    <property type="molecule type" value="Genomic_DNA"/>
</dbReference>